<dbReference type="STRING" id="1123024.GCA_000423625_00694"/>
<feature type="chain" id="PRO_5022231542" evidence="6">
    <location>
        <begin position="32"/>
        <end position="319"/>
    </location>
</feature>
<evidence type="ECO:0000256" key="2">
    <source>
        <dbReference type="ARBA" id="ARBA00008814"/>
    </source>
</evidence>
<dbReference type="SUPFAM" id="SSF53807">
    <property type="entry name" value="Helical backbone' metal receptor"/>
    <property type="match status" value="1"/>
</dbReference>
<organism evidence="8 9">
    <name type="scientific">Pseudonocardia asaccharolytica DSM 44247 = NBRC 16224</name>
    <dbReference type="NCBI Taxonomy" id="1123024"/>
    <lineage>
        <taxon>Bacteria</taxon>
        <taxon>Bacillati</taxon>
        <taxon>Actinomycetota</taxon>
        <taxon>Actinomycetes</taxon>
        <taxon>Pseudonocardiales</taxon>
        <taxon>Pseudonocardiaceae</taxon>
        <taxon>Pseudonocardia</taxon>
    </lineage>
</organism>
<keyword evidence="9" id="KW-1185">Reference proteome</keyword>
<evidence type="ECO:0000256" key="1">
    <source>
        <dbReference type="ARBA" id="ARBA00004196"/>
    </source>
</evidence>
<keyword evidence="5" id="KW-0175">Coiled coil</keyword>
<dbReference type="Proteomes" id="UP000321328">
    <property type="component" value="Unassembled WGS sequence"/>
</dbReference>
<keyword evidence="3" id="KW-0813">Transport</keyword>
<proteinExistence type="inferred from homology"/>
<dbReference type="OrthoDB" id="9793175at2"/>
<dbReference type="AlphaFoldDB" id="A0A511D889"/>
<keyword evidence="4 6" id="KW-0732">Signal</keyword>
<name>A0A511D889_9PSEU</name>
<dbReference type="Gene3D" id="3.40.50.1980">
    <property type="entry name" value="Nitrogenase molybdenum iron protein domain"/>
    <property type="match status" value="2"/>
</dbReference>
<dbReference type="PROSITE" id="PS51257">
    <property type="entry name" value="PROKAR_LIPOPROTEIN"/>
    <property type="match status" value="1"/>
</dbReference>
<evidence type="ECO:0000313" key="8">
    <source>
        <dbReference type="EMBL" id="GEL20837.1"/>
    </source>
</evidence>
<dbReference type="InterPro" id="IPR051313">
    <property type="entry name" value="Bact_iron-sidero_bind"/>
</dbReference>
<feature type="domain" description="Fe/B12 periplasmic-binding" evidence="7">
    <location>
        <begin position="63"/>
        <end position="319"/>
    </location>
</feature>
<reference evidence="8 9" key="1">
    <citation type="submission" date="2019-07" db="EMBL/GenBank/DDBJ databases">
        <title>Whole genome shotgun sequence of Pseudonocardia asaccharolytica NBRC 16224.</title>
        <authorList>
            <person name="Hosoyama A."/>
            <person name="Uohara A."/>
            <person name="Ohji S."/>
            <person name="Ichikawa N."/>
        </authorList>
    </citation>
    <scope>NUCLEOTIDE SEQUENCE [LARGE SCALE GENOMIC DNA]</scope>
    <source>
        <strain evidence="8 9">NBRC 16224</strain>
    </source>
</reference>
<evidence type="ECO:0000256" key="6">
    <source>
        <dbReference type="SAM" id="SignalP"/>
    </source>
</evidence>
<dbReference type="PANTHER" id="PTHR30532">
    <property type="entry name" value="IRON III DICITRATE-BINDING PERIPLASMIC PROTEIN"/>
    <property type="match status" value="1"/>
</dbReference>
<evidence type="ECO:0000256" key="5">
    <source>
        <dbReference type="SAM" id="Coils"/>
    </source>
</evidence>
<accession>A0A511D889</accession>
<comment type="similarity">
    <text evidence="2">Belongs to the bacterial solute-binding protein 8 family.</text>
</comment>
<feature type="coiled-coil region" evidence="5">
    <location>
        <begin position="166"/>
        <end position="193"/>
    </location>
</feature>
<comment type="caution">
    <text evidence="8">The sequence shown here is derived from an EMBL/GenBank/DDBJ whole genome shotgun (WGS) entry which is preliminary data.</text>
</comment>
<dbReference type="GO" id="GO:1901678">
    <property type="term" value="P:iron coordination entity transport"/>
    <property type="evidence" value="ECO:0007669"/>
    <property type="project" value="UniProtKB-ARBA"/>
</dbReference>
<gene>
    <name evidence="8" type="ORF">PA7_46740</name>
</gene>
<sequence length="319" mass="33519">MRRPASGPAWLRRIRLTVTAVAVALVATACAGGTGDDGEAAAQAGRTITHAMGSSVVPADPKRVVVLDTQELDAALSLGVVPVGAVSTAVDEKLPAFLQGKAPAEKIENVGTIQSPNLEAIAALKPDLILSSKLRHEDIYPQLSAIAPTVFAERTGDAWKDNLLLFAEALGRKAQAEQQLAAYESRAKAIGERVGAVDTSVGIVRFNPGEIRLYSPRSFIGTVLADAGFARPDIVRNAERTFVKISPEEIGSADADVIFTSVYGPAEDTGRAQATELWGTLAAVRAGKVFEVSDDTWMLAIGLTGANLVLDDIEHLLGS</sequence>
<dbReference type="Pfam" id="PF01497">
    <property type="entry name" value="Peripla_BP_2"/>
    <property type="match status" value="1"/>
</dbReference>
<evidence type="ECO:0000313" key="9">
    <source>
        <dbReference type="Proteomes" id="UP000321328"/>
    </source>
</evidence>
<dbReference type="PROSITE" id="PS50983">
    <property type="entry name" value="FE_B12_PBP"/>
    <property type="match status" value="1"/>
</dbReference>
<dbReference type="InterPro" id="IPR002491">
    <property type="entry name" value="ABC_transptr_periplasmic_BD"/>
</dbReference>
<dbReference type="GO" id="GO:0030288">
    <property type="term" value="C:outer membrane-bounded periplasmic space"/>
    <property type="evidence" value="ECO:0007669"/>
    <property type="project" value="TreeGrafter"/>
</dbReference>
<evidence type="ECO:0000256" key="3">
    <source>
        <dbReference type="ARBA" id="ARBA00022448"/>
    </source>
</evidence>
<comment type="subcellular location">
    <subcellularLocation>
        <location evidence="1">Cell envelope</location>
    </subcellularLocation>
</comment>
<dbReference type="PANTHER" id="PTHR30532:SF25">
    <property type="entry name" value="IRON(III) DICITRATE-BINDING PERIPLASMIC PROTEIN"/>
    <property type="match status" value="1"/>
</dbReference>
<feature type="signal peptide" evidence="6">
    <location>
        <begin position="1"/>
        <end position="31"/>
    </location>
</feature>
<dbReference type="CDD" id="cd01146">
    <property type="entry name" value="FhuD"/>
    <property type="match status" value="1"/>
</dbReference>
<dbReference type="EMBL" id="BJVI01000098">
    <property type="protein sequence ID" value="GEL20837.1"/>
    <property type="molecule type" value="Genomic_DNA"/>
</dbReference>
<evidence type="ECO:0000256" key="4">
    <source>
        <dbReference type="ARBA" id="ARBA00022729"/>
    </source>
</evidence>
<evidence type="ECO:0000259" key="7">
    <source>
        <dbReference type="PROSITE" id="PS50983"/>
    </source>
</evidence>
<protein>
    <submittedName>
        <fullName evidence="8">ABC transporter periplasmic component</fullName>
    </submittedName>
</protein>
<dbReference type="RefSeq" id="WP_147201334.1">
    <property type="nucleotide sequence ID" value="NZ_AUII01000002.1"/>
</dbReference>